<dbReference type="EMBL" id="JANEYG010000001">
    <property type="protein sequence ID" value="KAJ8925426.1"/>
    <property type="molecule type" value="Genomic_DNA"/>
</dbReference>
<dbReference type="Proteomes" id="UP001159042">
    <property type="component" value="Unassembled WGS sequence"/>
</dbReference>
<organism evidence="5 6">
    <name type="scientific">Exocentrus adspersus</name>
    <dbReference type="NCBI Taxonomy" id="1586481"/>
    <lineage>
        <taxon>Eukaryota</taxon>
        <taxon>Metazoa</taxon>
        <taxon>Ecdysozoa</taxon>
        <taxon>Arthropoda</taxon>
        <taxon>Hexapoda</taxon>
        <taxon>Insecta</taxon>
        <taxon>Pterygota</taxon>
        <taxon>Neoptera</taxon>
        <taxon>Endopterygota</taxon>
        <taxon>Coleoptera</taxon>
        <taxon>Polyphaga</taxon>
        <taxon>Cucujiformia</taxon>
        <taxon>Chrysomeloidea</taxon>
        <taxon>Cerambycidae</taxon>
        <taxon>Lamiinae</taxon>
        <taxon>Acanthocinini</taxon>
        <taxon>Exocentrus</taxon>
    </lineage>
</organism>
<feature type="region of interest" description="Disordered" evidence="1">
    <location>
        <begin position="187"/>
        <end position="206"/>
    </location>
</feature>
<keyword evidence="2" id="KW-0812">Transmembrane</keyword>
<keyword evidence="2" id="KW-0472">Membrane</keyword>
<gene>
    <name evidence="5" type="ORF">NQ315_009258</name>
</gene>
<evidence type="ECO:0000259" key="3">
    <source>
        <dbReference type="Pfam" id="PF16040"/>
    </source>
</evidence>
<accession>A0AAV8WG57</accession>
<feature type="transmembrane region" description="Helical" evidence="2">
    <location>
        <begin position="551"/>
        <end position="569"/>
    </location>
</feature>
<evidence type="ECO:0000259" key="4">
    <source>
        <dbReference type="Pfam" id="PF16041"/>
    </source>
</evidence>
<proteinExistence type="predicted"/>
<keyword evidence="2" id="KW-1133">Transmembrane helix</keyword>
<dbReference type="InterPro" id="IPR032008">
    <property type="entry name" value="APD1-4_N"/>
</dbReference>
<protein>
    <recommendedName>
        <fullName evidence="7">E3 ubiquitin-protein ligase APD1-4 middle domain-containing protein</fullName>
    </recommendedName>
</protein>
<reference evidence="5 6" key="1">
    <citation type="journal article" date="2023" name="Insect Mol. Biol.">
        <title>Genome sequencing provides insights into the evolution of gene families encoding plant cell wall-degrading enzymes in longhorned beetles.</title>
        <authorList>
            <person name="Shin N.R."/>
            <person name="Okamura Y."/>
            <person name="Kirsch R."/>
            <person name="Pauchet Y."/>
        </authorList>
    </citation>
    <scope>NUCLEOTIDE SEQUENCE [LARGE SCALE GENOMIC DNA]</scope>
    <source>
        <strain evidence="5">EAD_L_NR</strain>
    </source>
</reference>
<evidence type="ECO:0000256" key="2">
    <source>
        <dbReference type="SAM" id="Phobius"/>
    </source>
</evidence>
<feature type="region of interest" description="Disordered" evidence="1">
    <location>
        <begin position="219"/>
        <end position="241"/>
    </location>
</feature>
<keyword evidence="6" id="KW-1185">Reference proteome</keyword>
<evidence type="ECO:0000256" key="1">
    <source>
        <dbReference type="SAM" id="MobiDB-lite"/>
    </source>
</evidence>
<comment type="caution">
    <text evidence="5">The sequence shown here is derived from an EMBL/GenBank/DDBJ whole genome shotgun (WGS) entry which is preliminary data.</text>
</comment>
<dbReference type="AlphaFoldDB" id="A0AAV8WG57"/>
<feature type="domain" description="E3 ubiquitin-protein ligase APD1-4 N-terminal" evidence="3">
    <location>
        <begin position="90"/>
        <end position="159"/>
    </location>
</feature>
<dbReference type="InterPro" id="IPR032010">
    <property type="entry name" value="APD1-4_M"/>
</dbReference>
<evidence type="ECO:0000313" key="5">
    <source>
        <dbReference type="EMBL" id="KAJ8925426.1"/>
    </source>
</evidence>
<feature type="region of interest" description="Disordered" evidence="1">
    <location>
        <begin position="257"/>
        <end position="276"/>
    </location>
</feature>
<dbReference type="Pfam" id="PF16041">
    <property type="entry name" value="APD1-4_M"/>
    <property type="match status" value="1"/>
</dbReference>
<feature type="transmembrane region" description="Helical" evidence="2">
    <location>
        <begin position="32"/>
        <end position="53"/>
    </location>
</feature>
<dbReference type="PANTHER" id="PTHR39077">
    <property type="entry name" value="DUF4793 DOMAIN-CONTAINING PROTEIN"/>
    <property type="match status" value="1"/>
</dbReference>
<dbReference type="Pfam" id="PF16040">
    <property type="entry name" value="APD1-4_N"/>
    <property type="match status" value="1"/>
</dbReference>
<dbReference type="PANTHER" id="PTHR39077:SF1">
    <property type="entry name" value="E3 UBIQUITIN-PROTEIN LIGASE APD1-4 MIDDLE DOMAIN-CONTAINING PROTEIN"/>
    <property type="match status" value="1"/>
</dbReference>
<feature type="domain" description="E3 ubiquitin-protein ligase APD1-4 middle" evidence="4">
    <location>
        <begin position="459"/>
        <end position="566"/>
    </location>
</feature>
<name>A0AAV8WG57_9CUCU</name>
<sequence>MLDRADSFEEFPLQSQNNYVKKPKTLKGPFRVLRLCFLGILTPAILLGVPLYMRYRVYGHQLYPLAMSDMRMLDSKVSTTWCQRQLVKVNATFNAFLLPNTPKLSPEKKPLSMIKHLVLEDDTKEYWGFYLLRGSSVTVSTCVRWPGASLIVIRGHKHLHECAYIGDNSSEELEELMEAVREGTYVDPNTYHSVNSTEDEAPANEPDMMKRHRPDVEFHSPLHKNNTKNHTMNNNMDNSEITDPKTMRILLDALQRKSQQKKGTHLEKGSGRRNSTIAKDETRNFKIDPPKTQTTSEEIFSDIVGKLRRMGDRGTSILERVNQEYNQSRSHPAETVIDTKGRHYSKPPVNYNENVDHERRRRHLYLQTAREMNEDDDENDMAVEEGFVPDGIANHRGTFNETDLNDMSNSEFWSSFSSSEEALLNCAGLILNLPLTPHHRCQADLNEEDVKESYRDNTVTYKVPTNGYYFFVFNSENEVQPNYIRIKFHLEKSVYNVSNPVAYCANSSESCALDLNFFSSEKLVMELPVNENQTLWNEEFIVVSECEPRTVLYAICVIAVPVLVIVFAFT</sequence>
<evidence type="ECO:0000313" key="6">
    <source>
        <dbReference type="Proteomes" id="UP001159042"/>
    </source>
</evidence>
<evidence type="ECO:0008006" key="7">
    <source>
        <dbReference type="Google" id="ProtNLM"/>
    </source>
</evidence>